<feature type="non-terminal residue" evidence="1">
    <location>
        <position position="1"/>
    </location>
</feature>
<dbReference type="AlphaFoldDB" id="S4PE02"/>
<proteinExistence type="predicted"/>
<organism evidence="1">
    <name type="scientific">Pararge aegeria</name>
    <name type="common">speckled wood butterfly</name>
    <dbReference type="NCBI Taxonomy" id="116150"/>
    <lineage>
        <taxon>Eukaryota</taxon>
        <taxon>Metazoa</taxon>
        <taxon>Ecdysozoa</taxon>
        <taxon>Arthropoda</taxon>
        <taxon>Hexapoda</taxon>
        <taxon>Insecta</taxon>
        <taxon>Pterygota</taxon>
        <taxon>Neoptera</taxon>
        <taxon>Endopterygota</taxon>
        <taxon>Lepidoptera</taxon>
        <taxon>Glossata</taxon>
        <taxon>Ditrysia</taxon>
        <taxon>Papilionoidea</taxon>
        <taxon>Nymphalidae</taxon>
        <taxon>Satyrinae</taxon>
        <taxon>Satyrini</taxon>
        <taxon>Parargina</taxon>
        <taxon>Pararge</taxon>
    </lineage>
</organism>
<evidence type="ECO:0000313" key="1">
    <source>
        <dbReference type="EMBL" id="JAA90766.1"/>
    </source>
</evidence>
<reference evidence="1" key="1">
    <citation type="journal article" date="2013" name="BMC Genomics">
        <title>Unscrambling butterfly oogenesis.</title>
        <authorList>
            <person name="Carter J.M."/>
            <person name="Baker S.C."/>
            <person name="Pink R."/>
            <person name="Carter D.R."/>
            <person name="Collins A."/>
            <person name="Tomlin J."/>
            <person name="Gibbs M."/>
            <person name="Breuker C.J."/>
        </authorList>
    </citation>
    <scope>NUCLEOTIDE SEQUENCE</scope>
    <source>
        <tissue evidence="1">Ovary</tissue>
    </source>
</reference>
<accession>S4PE02</accession>
<sequence length="79" mass="8090">GEGAADKRSVREGEGALSSALLCSPAGATGTVTAGLLRRSGHSNEGDPGSITTLNTVTSQYTNVHRTQTLKNEGGTMMR</sequence>
<protein>
    <submittedName>
        <fullName evidence="1">Uncharacterized protein</fullName>
    </submittedName>
</protein>
<dbReference type="EMBL" id="GAIX01001794">
    <property type="protein sequence ID" value="JAA90766.1"/>
    <property type="molecule type" value="Transcribed_RNA"/>
</dbReference>
<reference evidence="1" key="2">
    <citation type="submission" date="2013-05" db="EMBL/GenBank/DDBJ databases">
        <authorList>
            <person name="Carter J.-M."/>
            <person name="Baker S.C."/>
            <person name="Pink R."/>
            <person name="Carter D.R.F."/>
            <person name="Collins A."/>
            <person name="Tomlin J."/>
            <person name="Gibbs M."/>
            <person name="Breuker C.J."/>
        </authorList>
    </citation>
    <scope>NUCLEOTIDE SEQUENCE</scope>
    <source>
        <tissue evidence="1">Ovary</tissue>
    </source>
</reference>
<name>S4PE02_9NEOP</name>